<dbReference type="RefSeq" id="WP_322420381.1">
    <property type="nucleotide sequence ID" value="NZ_JAXQNN010000001.1"/>
</dbReference>
<proteinExistence type="predicted"/>
<reference evidence="1 2" key="1">
    <citation type="submission" date="2023-12" db="EMBL/GenBank/DDBJ databases">
        <title>Jeotgalibacillus haloalkaliphilus sp. nov., a novel salt-tolerant bacteria, isolated from the estuary of the Fenhe River into the Yellow River.</title>
        <authorList>
            <person name="Li Y."/>
        </authorList>
    </citation>
    <scope>NUCLEOTIDE SEQUENCE [LARGE SCALE GENOMIC DNA]</scope>
    <source>
        <strain evidence="1 2">HH7-29</strain>
    </source>
</reference>
<comment type="caution">
    <text evidence="1">The sequence shown here is derived from an EMBL/GenBank/DDBJ whole genome shotgun (WGS) entry which is preliminary data.</text>
</comment>
<organism evidence="1 2">
    <name type="scientific">Jeotgalibacillus haloalkalitolerans</name>
    <dbReference type="NCBI Taxonomy" id="3104292"/>
    <lineage>
        <taxon>Bacteria</taxon>
        <taxon>Bacillati</taxon>
        <taxon>Bacillota</taxon>
        <taxon>Bacilli</taxon>
        <taxon>Bacillales</taxon>
        <taxon>Caryophanaceae</taxon>
        <taxon>Jeotgalibacillus</taxon>
    </lineage>
</organism>
<dbReference type="EMBL" id="JAXQNN010000001">
    <property type="protein sequence ID" value="MDZ5711375.1"/>
    <property type="molecule type" value="Genomic_DNA"/>
</dbReference>
<accession>A0ABU5KKY5</accession>
<name>A0ABU5KKY5_9BACL</name>
<evidence type="ECO:0000313" key="1">
    <source>
        <dbReference type="EMBL" id="MDZ5711375.1"/>
    </source>
</evidence>
<protein>
    <submittedName>
        <fullName evidence="1">Uncharacterized protein</fullName>
    </submittedName>
</protein>
<evidence type="ECO:0000313" key="2">
    <source>
        <dbReference type="Proteomes" id="UP001292084"/>
    </source>
</evidence>
<gene>
    <name evidence="1" type="ORF">UFB30_04025</name>
</gene>
<dbReference type="Proteomes" id="UP001292084">
    <property type="component" value="Unassembled WGS sequence"/>
</dbReference>
<sequence>MVSMFAVNAKGNPVIVNHQGQHVHLDHPVQYIELNLLTGTPLAHTSTLDWIDYIIDEVQPLTDVEDLRFGTVDLNQGEMITRISPDQVALVELDERDTPTFKRTVTLNEEEVITDTSQGRVILSRHHDDYIARPFDEDSDIKEPFVIHDPHDLLWINKVIYLDIENTKAYGRTNNGLVQIDYVTGEPLYDGATDKINYGEFYYAHGLGNGLFMAYDTGRMSTSTERIIVVDEELNVVDEIPVDSRPAFYENKAYTFHKTKYQRTDYITLEEYEFIQ</sequence>
<keyword evidence="2" id="KW-1185">Reference proteome</keyword>